<evidence type="ECO:0000313" key="1">
    <source>
        <dbReference type="EMBL" id="QJC53254.1"/>
    </source>
</evidence>
<proteinExistence type="predicted"/>
<sequence length="358" mass="40570">MIGKLADLKPEDQVQLAYMECLTSCVLTYLKSTGRDYRKVLLNYWNLSYERRTLLSSKNAAYIPLRYLYGIGLSFEEASVERLLSVVKAGRSVICLSQASLLEYFPRSFLGMESSGFRHAILVRGWDAEKGVLLVADPVVGVVVELSPDRLRQASLVRADRDDIPFFVLKEPEAPYSEPDVADCLRTGAERNLHAYQAPDDGDLVQQGGDGKPDKWDRIRQRLRQRSIGARAWDLFVSDARDSVNWTPALRARWVRQNSLTMLSIRQLRARTWTVYRELLQMDEQQAEEGRLRLQPVSDAWTACNLALLKYERAGERGAEMLPALVERAGAVKEAELRFLEWLHRTAAGGGTYAEPMA</sequence>
<dbReference type="EMBL" id="CP051428">
    <property type="protein sequence ID" value="QJC53254.1"/>
    <property type="molecule type" value="Genomic_DNA"/>
</dbReference>
<dbReference type="KEGG" id="palr:HGI30_17855"/>
<evidence type="ECO:0008006" key="3">
    <source>
        <dbReference type="Google" id="ProtNLM"/>
    </source>
</evidence>
<dbReference type="RefSeq" id="WP_168908795.1">
    <property type="nucleotide sequence ID" value="NZ_CP051428.1"/>
</dbReference>
<protein>
    <recommendedName>
        <fullName evidence="3">DUF4872 domain-containing protein</fullName>
    </recommendedName>
</protein>
<evidence type="ECO:0000313" key="2">
    <source>
        <dbReference type="Proteomes" id="UP000502136"/>
    </source>
</evidence>
<organism evidence="1 2">
    <name type="scientific">Paenibacillus albicereus</name>
    <dbReference type="NCBI Taxonomy" id="2726185"/>
    <lineage>
        <taxon>Bacteria</taxon>
        <taxon>Bacillati</taxon>
        <taxon>Bacillota</taxon>
        <taxon>Bacilli</taxon>
        <taxon>Bacillales</taxon>
        <taxon>Paenibacillaceae</taxon>
        <taxon>Paenibacillus</taxon>
    </lineage>
</organism>
<keyword evidence="2" id="KW-1185">Reference proteome</keyword>
<dbReference type="Proteomes" id="UP000502136">
    <property type="component" value="Chromosome"/>
</dbReference>
<dbReference type="AlphaFoldDB" id="A0A6H2H0N9"/>
<accession>A0A6H2H0N9</accession>
<reference evidence="1 2" key="1">
    <citation type="submission" date="2020-04" db="EMBL/GenBank/DDBJ databases">
        <title>Novel Paenibacillus strain UniB2 isolated from commercial digestive syrup.</title>
        <authorList>
            <person name="Thorat V."/>
            <person name="Kirdat K."/>
            <person name="Tiwarekar B."/>
            <person name="Yadav A."/>
        </authorList>
    </citation>
    <scope>NUCLEOTIDE SEQUENCE [LARGE SCALE GENOMIC DNA]</scope>
    <source>
        <strain evidence="1 2">UniB2</strain>
    </source>
</reference>
<name>A0A6H2H0N9_9BACL</name>
<gene>
    <name evidence="1" type="ORF">HGI30_17855</name>
</gene>